<feature type="transmembrane region" description="Helical" evidence="1">
    <location>
        <begin position="52"/>
        <end position="72"/>
    </location>
</feature>
<protein>
    <recommendedName>
        <fullName evidence="2">DUF6535 domain-containing protein</fullName>
    </recommendedName>
</protein>
<feature type="domain" description="DUF6535" evidence="2">
    <location>
        <begin position="27"/>
        <end position="200"/>
    </location>
</feature>
<dbReference type="OrthoDB" id="3221808at2759"/>
<evidence type="ECO:0000259" key="2">
    <source>
        <dbReference type="Pfam" id="PF20153"/>
    </source>
</evidence>
<gene>
    <name evidence="3" type="ORF">M407DRAFT_65993</name>
</gene>
<dbReference type="Proteomes" id="UP000054248">
    <property type="component" value="Unassembled WGS sequence"/>
</dbReference>
<proteinExistence type="predicted"/>
<feature type="transmembrane region" description="Helical" evidence="1">
    <location>
        <begin position="179"/>
        <end position="202"/>
    </location>
</feature>
<accession>A0A0C3QUF0</accession>
<dbReference type="EMBL" id="KN822951">
    <property type="protein sequence ID" value="KIO33011.1"/>
    <property type="molecule type" value="Genomic_DNA"/>
</dbReference>
<keyword evidence="1" id="KW-0812">Transmembrane</keyword>
<keyword evidence="1" id="KW-1133">Transmembrane helix</keyword>
<evidence type="ECO:0000313" key="3">
    <source>
        <dbReference type="EMBL" id="KIO33011.1"/>
    </source>
</evidence>
<organism evidence="3 4">
    <name type="scientific">Tulasnella calospora MUT 4182</name>
    <dbReference type="NCBI Taxonomy" id="1051891"/>
    <lineage>
        <taxon>Eukaryota</taxon>
        <taxon>Fungi</taxon>
        <taxon>Dikarya</taxon>
        <taxon>Basidiomycota</taxon>
        <taxon>Agaricomycotina</taxon>
        <taxon>Agaricomycetes</taxon>
        <taxon>Cantharellales</taxon>
        <taxon>Tulasnellaceae</taxon>
        <taxon>Tulasnella</taxon>
    </lineage>
</organism>
<dbReference type="Pfam" id="PF20153">
    <property type="entry name" value="DUF6535"/>
    <property type="match status" value="1"/>
</dbReference>
<sequence length="203" mass="22410">MQGTSGSTGDEVPLPNSIHLGQIADFWKRYDTIADSYDNRITKHLNENLDVLLIYAGLFSGINTAFIGMVMPPLTPDSTAETNALLRLLISGADTAALAAYDQQNQNFTPEFSAVAINCLFYVSLSFSSFAAVCAMMCKEWLHSLDRTGQTGAIEDQGRIRQRKFDGARKWQLEMIMDFLPTIILASITLFSVGIVIFLLTLN</sequence>
<keyword evidence="1" id="KW-0472">Membrane</keyword>
<evidence type="ECO:0000256" key="1">
    <source>
        <dbReference type="SAM" id="Phobius"/>
    </source>
</evidence>
<evidence type="ECO:0000313" key="4">
    <source>
        <dbReference type="Proteomes" id="UP000054248"/>
    </source>
</evidence>
<dbReference type="InterPro" id="IPR045338">
    <property type="entry name" value="DUF6535"/>
</dbReference>
<keyword evidence="4" id="KW-1185">Reference proteome</keyword>
<feature type="transmembrane region" description="Helical" evidence="1">
    <location>
        <begin position="113"/>
        <end position="138"/>
    </location>
</feature>
<dbReference type="HOGENOM" id="CLU_018688_1_2_1"/>
<dbReference type="AlphaFoldDB" id="A0A0C3QUF0"/>
<reference evidence="3 4" key="1">
    <citation type="submission" date="2014-04" db="EMBL/GenBank/DDBJ databases">
        <authorList>
            <consortium name="DOE Joint Genome Institute"/>
            <person name="Kuo A."/>
            <person name="Girlanda M."/>
            <person name="Perotto S."/>
            <person name="Kohler A."/>
            <person name="Nagy L.G."/>
            <person name="Floudas D."/>
            <person name="Copeland A."/>
            <person name="Barry K.W."/>
            <person name="Cichocki N."/>
            <person name="Veneault-Fourrey C."/>
            <person name="LaButti K."/>
            <person name="Lindquist E.A."/>
            <person name="Lipzen A."/>
            <person name="Lundell T."/>
            <person name="Morin E."/>
            <person name="Murat C."/>
            <person name="Sun H."/>
            <person name="Tunlid A."/>
            <person name="Henrissat B."/>
            <person name="Grigoriev I.V."/>
            <person name="Hibbett D.S."/>
            <person name="Martin F."/>
            <person name="Nordberg H.P."/>
            <person name="Cantor M.N."/>
            <person name="Hua S.X."/>
        </authorList>
    </citation>
    <scope>NUCLEOTIDE SEQUENCE [LARGE SCALE GENOMIC DNA]</scope>
    <source>
        <strain evidence="3 4">MUT 4182</strain>
    </source>
</reference>
<feature type="non-terminal residue" evidence="3">
    <location>
        <position position="203"/>
    </location>
</feature>
<reference evidence="4" key="2">
    <citation type="submission" date="2015-01" db="EMBL/GenBank/DDBJ databases">
        <title>Evolutionary Origins and Diversification of the Mycorrhizal Mutualists.</title>
        <authorList>
            <consortium name="DOE Joint Genome Institute"/>
            <consortium name="Mycorrhizal Genomics Consortium"/>
            <person name="Kohler A."/>
            <person name="Kuo A."/>
            <person name="Nagy L.G."/>
            <person name="Floudas D."/>
            <person name="Copeland A."/>
            <person name="Barry K.W."/>
            <person name="Cichocki N."/>
            <person name="Veneault-Fourrey C."/>
            <person name="LaButti K."/>
            <person name="Lindquist E.A."/>
            <person name="Lipzen A."/>
            <person name="Lundell T."/>
            <person name="Morin E."/>
            <person name="Murat C."/>
            <person name="Riley R."/>
            <person name="Ohm R."/>
            <person name="Sun H."/>
            <person name="Tunlid A."/>
            <person name="Henrissat B."/>
            <person name="Grigoriev I.V."/>
            <person name="Hibbett D.S."/>
            <person name="Martin F."/>
        </authorList>
    </citation>
    <scope>NUCLEOTIDE SEQUENCE [LARGE SCALE GENOMIC DNA]</scope>
    <source>
        <strain evidence="4">MUT 4182</strain>
    </source>
</reference>
<name>A0A0C3QUF0_9AGAM</name>